<dbReference type="WBParaSite" id="nRc.2.0.1.t44727-RA">
    <property type="protein sequence ID" value="nRc.2.0.1.t44727-RA"/>
    <property type="gene ID" value="nRc.2.0.1.g44727"/>
</dbReference>
<organism evidence="1 2">
    <name type="scientific">Romanomermis culicivorax</name>
    <name type="common">Nematode worm</name>
    <dbReference type="NCBI Taxonomy" id="13658"/>
    <lineage>
        <taxon>Eukaryota</taxon>
        <taxon>Metazoa</taxon>
        <taxon>Ecdysozoa</taxon>
        <taxon>Nematoda</taxon>
        <taxon>Enoplea</taxon>
        <taxon>Dorylaimia</taxon>
        <taxon>Mermithida</taxon>
        <taxon>Mermithoidea</taxon>
        <taxon>Mermithidae</taxon>
        <taxon>Romanomermis</taxon>
    </lineage>
</organism>
<name>A0A915L2L0_ROMCU</name>
<dbReference type="AlphaFoldDB" id="A0A915L2L0"/>
<evidence type="ECO:0000313" key="2">
    <source>
        <dbReference type="WBParaSite" id="nRc.2.0.1.t44727-RA"/>
    </source>
</evidence>
<reference evidence="2" key="1">
    <citation type="submission" date="2022-11" db="UniProtKB">
        <authorList>
            <consortium name="WormBaseParasite"/>
        </authorList>
    </citation>
    <scope>IDENTIFICATION</scope>
</reference>
<protein>
    <submittedName>
        <fullName evidence="2">Uncharacterized protein</fullName>
    </submittedName>
</protein>
<accession>A0A915L2L0</accession>
<dbReference type="Proteomes" id="UP000887565">
    <property type="component" value="Unplaced"/>
</dbReference>
<keyword evidence="1" id="KW-1185">Reference proteome</keyword>
<proteinExistence type="predicted"/>
<sequence>MHYLTCTGAGRTDHNIKGVVGIHELDQLFKGTSMYWLANPKEPVMIDIGKPGIDKWSDISNRYDGAHGERVAKHYGMADYLLMQMQVFNHDRMELKEINMVALHFYQHYLAIPGYINHEMGLGSQVMKTNQDEAYKTVQAGGLGQVNTQQQVAVWMAKPQQSATATVALPATVVIVVSPLQMQPVVVQQIMKKLKARKKFGCSTKLISQGLCHNTQTTRPYLKWTQLNIHSNVISSGQECCIGR</sequence>
<evidence type="ECO:0000313" key="1">
    <source>
        <dbReference type="Proteomes" id="UP000887565"/>
    </source>
</evidence>